<feature type="transmembrane region" description="Helical" evidence="7">
    <location>
        <begin position="59"/>
        <end position="77"/>
    </location>
</feature>
<keyword evidence="4 7" id="KW-1133">Transmembrane helix</keyword>
<evidence type="ECO:0000313" key="9">
    <source>
        <dbReference type="Proteomes" id="UP000028488"/>
    </source>
</evidence>
<feature type="region of interest" description="Disordered" evidence="6">
    <location>
        <begin position="1"/>
        <end position="25"/>
    </location>
</feature>
<sequence>MGVSRPSSPAQRSPPNESPRRATRFRTFPRPSGLHRILEYTMTVQRAPGRPAGAFKRIFTDYGIVIALIAIIGFFSVMRPDTFPTIANFGSILQANASIMFIAFGLMLPLIVGHFDLSVAAMAGFGGVLATGLMSNGTVSQWPLAVLIVVVVAVVVGLINGFLVAYLNLNALVVTLGTQSVLFGAILWYSKGAVIYSGIPQAFKDLGQDRPLGIPLPFIFAVAVGIVLWYVLYFRPVGRRLYAIGGSRDAARLTGIKVDQLTVGAFVGGAVLAAIGGVLQVAQVGSAAPTSGSEFLLPAIAACFLGETSIRRGYYNVWGTMTAVVLVAAGTTGLFMLGAQTWVQPVFNGVVLVGAILAAKVGVLKTRARKARPRTPTAPPTPTVAAAAAAH</sequence>
<comment type="subcellular location">
    <subcellularLocation>
        <location evidence="1">Cell membrane</location>
        <topology evidence="1">Multi-pass membrane protein</topology>
    </subcellularLocation>
</comment>
<evidence type="ECO:0000256" key="4">
    <source>
        <dbReference type="ARBA" id="ARBA00022989"/>
    </source>
</evidence>
<feature type="transmembrane region" description="Helical" evidence="7">
    <location>
        <begin position="317"/>
        <end position="339"/>
    </location>
</feature>
<dbReference type="Proteomes" id="UP000028488">
    <property type="component" value="Chromosome"/>
</dbReference>
<feature type="transmembrane region" description="Helical" evidence="7">
    <location>
        <begin position="89"/>
        <end position="112"/>
    </location>
</feature>
<evidence type="ECO:0000256" key="1">
    <source>
        <dbReference type="ARBA" id="ARBA00004651"/>
    </source>
</evidence>
<keyword evidence="5 7" id="KW-0472">Membrane</keyword>
<evidence type="ECO:0000256" key="2">
    <source>
        <dbReference type="ARBA" id="ARBA00022475"/>
    </source>
</evidence>
<feature type="transmembrane region" description="Helical" evidence="7">
    <location>
        <begin position="261"/>
        <end position="281"/>
    </location>
</feature>
<organism evidence="8 9">
    <name type="scientific">Rhodococcus opacus</name>
    <name type="common">Nocardia opaca</name>
    <dbReference type="NCBI Taxonomy" id="37919"/>
    <lineage>
        <taxon>Bacteria</taxon>
        <taxon>Bacillati</taxon>
        <taxon>Actinomycetota</taxon>
        <taxon>Actinomycetes</taxon>
        <taxon>Mycobacteriales</taxon>
        <taxon>Nocardiaceae</taxon>
        <taxon>Rhodococcus</taxon>
    </lineage>
</organism>
<keyword evidence="2" id="KW-1003">Cell membrane</keyword>
<evidence type="ECO:0000256" key="5">
    <source>
        <dbReference type="ARBA" id="ARBA00023136"/>
    </source>
</evidence>
<accession>A0A076ESY5</accession>
<feature type="region of interest" description="Disordered" evidence="6">
    <location>
        <begin position="369"/>
        <end position="391"/>
    </location>
</feature>
<reference evidence="8 9" key="1">
    <citation type="submission" date="2014-07" db="EMBL/GenBank/DDBJ databases">
        <title>Genome Sequence of Rhodococcus opacus Strain R7, a Biodegrader of Mono- and Polycyclic Aromatic Hydrocarbons.</title>
        <authorList>
            <person name="Di Gennaro P."/>
            <person name="Zampolli J."/>
            <person name="Presti I."/>
            <person name="Cappelletti M."/>
            <person name="D'Ursi P."/>
            <person name="Orro A."/>
            <person name="Mezzelani A."/>
            <person name="Milanesi L."/>
        </authorList>
    </citation>
    <scope>NUCLEOTIDE SEQUENCE [LARGE SCALE GENOMIC DNA]</scope>
    <source>
        <strain evidence="8 9">R7</strain>
    </source>
</reference>
<name>A0A076ESY5_RHOOP</name>
<dbReference type="InterPro" id="IPR001851">
    <property type="entry name" value="ABC_transp_permease"/>
</dbReference>
<dbReference type="Pfam" id="PF02653">
    <property type="entry name" value="BPD_transp_2"/>
    <property type="match status" value="1"/>
</dbReference>
<proteinExistence type="predicted"/>
<feature type="transmembrane region" description="Helical" evidence="7">
    <location>
        <begin position="144"/>
        <end position="169"/>
    </location>
</feature>
<keyword evidence="3 7" id="KW-0812">Transmembrane</keyword>
<gene>
    <name evidence="8" type="ORF">EP51_28025</name>
</gene>
<dbReference type="CDD" id="cd06579">
    <property type="entry name" value="TM_PBP1_transp_AraH_like"/>
    <property type="match status" value="1"/>
</dbReference>
<feature type="transmembrane region" description="Helical" evidence="7">
    <location>
        <begin position="211"/>
        <end position="232"/>
    </location>
</feature>
<feature type="transmembrane region" description="Helical" evidence="7">
    <location>
        <begin position="287"/>
        <end position="305"/>
    </location>
</feature>
<feature type="transmembrane region" description="Helical" evidence="7">
    <location>
        <begin position="345"/>
        <end position="364"/>
    </location>
</feature>
<dbReference type="AlphaFoldDB" id="A0A076ESY5"/>
<protein>
    <submittedName>
        <fullName evidence="8">Sugar ABC transporter permease</fullName>
    </submittedName>
</protein>
<evidence type="ECO:0000256" key="7">
    <source>
        <dbReference type="SAM" id="Phobius"/>
    </source>
</evidence>
<dbReference type="PANTHER" id="PTHR32196">
    <property type="entry name" value="ABC TRANSPORTER PERMEASE PROTEIN YPHD-RELATED-RELATED"/>
    <property type="match status" value="1"/>
</dbReference>
<dbReference type="EMBL" id="CP008947">
    <property type="protein sequence ID" value="AII08263.1"/>
    <property type="molecule type" value="Genomic_DNA"/>
</dbReference>
<dbReference type="GO" id="GO:0022857">
    <property type="term" value="F:transmembrane transporter activity"/>
    <property type="evidence" value="ECO:0007669"/>
    <property type="project" value="InterPro"/>
</dbReference>
<dbReference type="GO" id="GO:0005886">
    <property type="term" value="C:plasma membrane"/>
    <property type="evidence" value="ECO:0007669"/>
    <property type="project" value="UniProtKB-SubCell"/>
</dbReference>
<dbReference type="eggNOG" id="COG1172">
    <property type="taxonomic scope" value="Bacteria"/>
</dbReference>
<evidence type="ECO:0000256" key="3">
    <source>
        <dbReference type="ARBA" id="ARBA00022692"/>
    </source>
</evidence>
<evidence type="ECO:0000313" key="8">
    <source>
        <dbReference type="EMBL" id="AII08263.1"/>
    </source>
</evidence>
<feature type="compositionally biased region" description="Low complexity" evidence="6">
    <location>
        <begin position="1"/>
        <end position="15"/>
    </location>
</feature>
<evidence type="ECO:0000256" key="6">
    <source>
        <dbReference type="SAM" id="MobiDB-lite"/>
    </source>
</evidence>